<dbReference type="InterPro" id="IPR000944">
    <property type="entry name" value="Tscrpt_reg_Rrf2"/>
</dbReference>
<accession>A0A4Y6U7H8</accession>
<organism evidence="2 3">
    <name type="scientific">Formicincola oecophyllae</name>
    <dbReference type="NCBI Taxonomy" id="2558361"/>
    <lineage>
        <taxon>Bacteria</taxon>
        <taxon>Pseudomonadati</taxon>
        <taxon>Pseudomonadota</taxon>
        <taxon>Alphaproteobacteria</taxon>
        <taxon>Acetobacterales</taxon>
        <taxon>Acetobacteraceae</taxon>
        <taxon>Formicincola</taxon>
    </lineage>
</organism>
<dbReference type="PROSITE" id="PS51197">
    <property type="entry name" value="HTH_RRF2_2"/>
    <property type="match status" value="1"/>
</dbReference>
<dbReference type="PANTHER" id="PTHR33221:SF4">
    <property type="entry name" value="HTH-TYPE TRANSCRIPTIONAL REPRESSOR NSRR"/>
    <property type="match status" value="1"/>
</dbReference>
<dbReference type="RefSeq" id="WP_141442933.1">
    <property type="nucleotide sequence ID" value="NZ_CP038231.1"/>
</dbReference>
<name>A0A4Y6U7H8_9PROT</name>
<evidence type="ECO:0000313" key="2">
    <source>
        <dbReference type="EMBL" id="QDH13272.1"/>
    </source>
</evidence>
<evidence type="ECO:0000256" key="1">
    <source>
        <dbReference type="ARBA" id="ARBA00023125"/>
    </source>
</evidence>
<dbReference type="InterPro" id="IPR036390">
    <property type="entry name" value="WH_DNA-bd_sf"/>
</dbReference>
<dbReference type="AlphaFoldDB" id="A0A4Y6U7H8"/>
<dbReference type="Gene3D" id="1.10.10.10">
    <property type="entry name" value="Winged helix-like DNA-binding domain superfamily/Winged helix DNA-binding domain"/>
    <property type="match status" value="1"/>
</dbReference>
<dbReference type="Proteomes" id="UP000318709">
    <property type="component" value="Chromosome"/>
</dbReference>
<dbReference type="NCBIfam" id="TIGR00738">
    <property type="entry name" value="rrf2_super"/>
    <property type="match status" value="1"/>
</dbReference>
<protein>
    <submittedName>
        <fullName evidence="2">Rrf2 family transcriptional regulator</fullName>
    </submittedName>
</protein>
<dbReference type="GO" id="GO:0003677">
    <property type="term" value="F:DNA binding"/>
    <property type="evidence" value="ECO:0007669"/>
    <property type="project" value="UniProtKB-KW"/>
</dbReference>
<evidence type="ECO:0000313" key="3">
    <source>
        <dbReference type="Proteomes" id="UP000318709"/>
    </source>
</evidence>
<dbReference type="SUPFAM" id="SSF46785">
    <property type="entry name" value="Winged helix' DNA-binding domain"/>
    <property type="match status" value="1"/>
</dbReference>
<dbReference type="KEGG" id="swf:E3E12_02585"/>
<reference evidence="2 3" key="1">
    <citation type="submission" date="2019-03" db="EMBL/GenBank/DDBJ databases">
        <title>The complete genome sequence of Swingsia_sp. F3b2 LMG30590(T).</title>
        <authorList>
            <person name="Chua K.-O."/>
            <person name="Chan K.-G."/>
            <person name="See-Too W.-S."/>
        </authorList>
    </citation>
    <scope>NUCLEOTIDE SEQUENCE [LARGE SCALE GENOMIC DNA]</scope>
    <source>
        <strain evidence="2 3">F3b2</strain>
    </source>
</reference>
<dbReference type="PANTHER" id="PTHR33221">
    <property type="entry name" value="WINGED HELIX-TURN-HELIX TRANSCRIPTIONAL REGULATOR, RRF2 FAMILY"/>
    <property type="match status" value="1"/>
</dbReference>
<gene>
    <name evidence="2" type="ORF">E3E12_02585</name>
</gene>
<sequence>MRLTLHTDYGFRLLVYLGIHDGRLVSAREVAEAYGIPHNHLTKIIPVLVAGGFMESVRGRGGGLRLAQKPEAINMGLVGRALQVNAGLLPCLKCTVRLEAKKQFCPLAGPCALAHMLDEATEAFMAVLGRRTLADMMGRAEHRILKPALGAS</sequence>
<proteinExistence type="predicted"/>
<keyword evidence="1" id="KW-0238">DNA-binding</keyword>
<dbReference type="EMBL" id="CP038231">
    <property type="protein sequence ID" value="QDH13272.1"/>
    <property type="molecule type" value="Genomic_DNA"/>
</dbReference>
<dbReference type="InterPro" id="IPR036388">
    <property type="entry name" value="WH-like_DNA-bd_sf"/>
</dbReference>
<dbReference type="GO" id="GO:0003700">
    <property type="term" value="F:DNA-binding transcription factor activity"/>
    <property type="evidence" value="ECO:0007669"/>
    <property type="project" value="TreeGrafter"/>
</dbReference>
<dbReference type="Pfam" id="PF02082">
    <property type="entry name" value="Rrf2"/>
    <property type="match status" value="1"/>
</dbReference>
<dbReference type="OrthoDB" id="9795923at2"/>
<dbReference type="GO" id="GO:0005829">
    <property type="term" value="C:cytosol"/>
    <property type="evidence" value="ECO:0007669"/>
    <property type="project" value="TreeGrafter"/>
</dbReference>
<keyword evidence="3" id="KW-1185">Reference proteome</keyword>